<dbReference type="CDD" id="cd00093">
    <property type="entry name" value="HTH_XRE"/>
    <property type="match status" value="1"/>
</dbReference>
<dbReference type="RefSeq" id="WP_121013008.1">
    <property type="nucleotide sequence ID" value="NZ_RBXO01000003.1"/>
</dbReference>
<dbReference type="SUPFAM" id="SSF47413">
    <property type="entry name" value="lambda repressor-like DNA-binding domains"/>
    <property type="match status" value="1"/>
</dbReference>
<organism evidence="2 3">
    <name type="scientific">Saccharothrix australiensis</name>
    <dbReference type="NCBI Taxonomy" id="2072"/>
    <lineage>
        <taxon>Bacteria</taxon>
        <taxon>Bacillati</taxon>
        <taxon>Actinomycetota</taxon>
        <taxon>Actinomycetes</taxon>
        <taxon>Pseudonocardiales</taxon>
        <taxon>Pseudonocardiaceae</taxon>
        <taxon>Saccharothrix</taxon>
    </lineage>
</organism>
<comment type="caution">
    <text evidence="2">The sequence shown here is derived from an EMBL/GenBank/DDBJ whole genome shotgun (WGS) entry which is preliminary data.</text>
</comment>
<dbReference type="OrthoDB" id="7428772at2"/>
<feature type="domain" description="HTH cro/C1-type" evidence="1">
    <location>
        <begin position="19"/>
        <end position="49"/>
    </location>
</feature>
<sequence>MDYDLAAWRRLAKLAVDRRNHHGWSQADVAARGGVSLDTVQSIESARREKYWPRTLRRYERGMLWAPNSVEAVLEGRHATALEGDPPNRAGTPRPMVSDPVSTAQALKMLRAVRAAFGRPAFEAALAELRAELDAEGDEAHGASGLH</sequence>
<protein>
    <submittedName>
        <fullName evidence="2">Helix-turn-helix protein</fullName>
    </submittedName>
</protein>
<gene>
    <name evidence="2" type="ORF">C8E97_6779</name>
</gene>
<dbReference type="Proteomes" id="UP000282084">
    <property type="component" value="Unassembled WGS sequence"/>
</dbReference>
<dbReference type="EMBL" id="RBXO01000003">
    <property type="protein sequence ID" value="RKT49283.1"/>
    <property type="molecule type" value="Genomic_DNA"/>
</dbReference>
<evidence type="ECO:0000313" key="3">
    <source>
        <dbReference type="Proteomes" id="UP000282084"/>
    </source>
</evidence>
<dbReference type="Pfam" id="PF01381">
    <property type="entry name" value="HTH_3"/>
    <property type="match status" value="1"/>
</dbReference>
<reference evidence="2 3" key="1">
    <citation type="submission" date="2018-10" db="EMBL/GenBank/DDBJ databases">
        <title>Sequencing the genomes of 1000 actinobacteria strains.</title>
        <authorList>
            <person name="Klenk H.-P."/>
        </authorList>
    </citation>
    <scope>NUCLEOTIDE SEQUENCE [LARGE SCALE GENOMIC DNA]</scope>
    <source>
        <strain evidence="2 3">DSM 43800</strain>
    </source>
</reference>
<dbReference type="GO" id="GO:0003677">
    <property type="term" value="F:DNA binding"/>
    <property type="evidence" value="ECO:0007669"/>
    <property type="project" value="InterPro"/>
</dbReference>
<dbReference type="PROSITE" id="PS50943">
    <property type="entry name" value="HTH_CROC1"/>
    <property type="match status" value="1"/>
</dbReference>
<dbReference type="InterPro" id="IPR010982">
    <property type="entry name" value="Lambda_DNA-bd_dom_sf"/>
</dbReference>
<keyword evidence="3" id="KW-1185">Reference proteome</keyword>
<dbReference type="AlphaFoldDB" id="A0A495VLG3"/>
<evidence type="ECO:0000259" key="1">
    <source>
        <dbReference type="PROSITE" id="PS50943"/>
    </source>
</evidence>
<accession>A0A495VLG3</accession>
<proteinExistence type="predicted"/>
<dbReference type="InterPro" id="IPR001387">
    <property type="entry name" value="Cro/C1-type_HTH"/>
</dbReference>
<name>A0A495VLG3_9PSEU</name>
<dbReference type="Gene3D" id="1.10.260.40">
    <property type="entry name" value="lambda repressor-like DNA-binding domains"/>
    <property type="match status" value="1"/>
</dbReference>
<evidence type="ECO:0000313" key="2">
    <source>
        <dbReference type="EMBL" id="RKT49283.1"/>
    </source>
</evidence>